<organism evidence="1 2">
    <name type="scientific">Auriscalpium vulgare</name>
    <dbReference type="NCBI Taxonomy" id="40419"/>
    <lineage>
        <taxon>Eukaryota</taxon>
        <taxon>Fungi</taxon>
        <taxon>Dikarya</taxon>
        <taxon>Basidiomycota</taxon>
        <taxon>Agaricomycotina</taxon>
        <taxon>Agaricomycetes</taxon>
        <taxon>Russulales</taxon>
        <taxon>Auriscalpiaceae</taxon>
        <taxon>Auriscalpium</taxon>
    </lineage>
</organism>
<evidence type="ECO:0000313" key="1">
    <source>
        <dbReference type="EMBL" id="KAI0040411.1"/>
    </source>
</evidence>
<protein>
    <submittedName>
        <fullName evidence="1">Kinase-like protein</fullName>
    </submittedName>
</protein>
<reference evidence="1" key="2">
    <citation type="journal article" date="2022" name="New Phytol.">
        <title>Evolutionary transition to the ectomycorrhizal habit in the genomes of a hyperdiverse lineage of mushroom-forming fungi.</title>
        <authorList>
            <person name="Looney B."/>
            <person name="Miyauchi S."/>
            <person name="Morin E."/>
            <person name="Drula E."/>
            <person name="Courty P.E."/>
            <person name="Kohler A."/>
            <person name="Kuo A."/>
            <person name="LaButti K."/>
            <person name="Pangilinan J."/>
            <person name="Lipzen A."/>
            <person name="Riley R."/>
            <person name="Andreopoulos W."/>
            <person name="He G."/>
            <person name="Johnson J."/>
            <person name="Nolan M."/>
            <person name="Tritt A."/>
            <person name="Barry K.W."/>
            <person name="Grigoriev I.V."/>
            <person name="Nagy L.G."/>
            <person name="Hibbett D."/>
            <person name="Henrissat B."/>
            <person name="Matheny P.B."/>
            <person name="Labbe J."/>
            <person name="Martin F.M."/>
        </authorList>
    </citation>
    <scope>NUCLEOTIDE SEQUENCE</scope>
    <source>
        <strain evidence="1">FP105234-sp</strain>
    </source>
</reference>
<sequence>MQFTRRLPVLRRLFASVTQSTKTGYAPQPPATPTWVEDEEPLEGYDSHIGYLPVAIGDVLGSRYIIKRKLGWGICSTVWLALQQNSSPPAFSALKILNTATSADQKLHELEFLQVIRDKNGQHPGHAHNLQLLDHFYHDASEGRHLCLVTEPLLQNLSSYVLRWPYHAIPMALLKRVTRQTLLALDYLHTECNIIHTDVKPSNILFVPPRGPTSLFALAAASAQPNRTSVGLDRSGRSITYTESDNLMYPMPEEPHAPEAWRDVQIKLTDVGVSCWADNVSGHYSDIISSPALRAPEVCVGAGWGRPADIWSLGCTIYELYMGLPLFPAGIREELYPTIHIDLLGKYPSELVKGGKYSSSFFNADGSLKNVLPGLPNVTLEQRLRQRHDADDLFVDFMIRILILDPARRPTCQELLAHEWVRFDQE</sequence>
<accession>A0ACB8R9Y6</accession>
<gene>
    <name evidence="1" type="ORF">FA95DRAFT_1566411</name>
</gene>
<dbReference type="EMBL" id="MU276198">
    <property type="protein sequence ID" value="KAI0040411.1"/>
    <property type="molecule type" value="Genomic_DNA"/>
</dbReference>
<keyword evidence="2" id="KW-1185">Reference proteome</keyword>
<dbReference type="Proteomes" id="UP000814033">
    <property type="component" value="Unassembled WGS sequence"/>
</dbReference>
<evidence type="ECO:0000313" key="2">
    <source>
        <dbReference type="Proteomes" id="UP000814033"/>
    </source>
</evidence>
<proteinExistence type="predicted"/>
<name>A0ACB8R9Y6_9AGAM</name>
<comment type="caution">
    <text evidence="1">The sequence shown here is derived from an EMBL/GenBank/DDBJ whole genome shotgun (WGS) entry which is preliminary data.</text>
</comment>
<reference evidence="1" key="1">
    <citation type="submission" date="2021-02" db="EMBL/GenBank/DDBJ databases">
        <authorList>
            <consortium name="DOE Joint Genome Institute"/>
            <person name="Ahrendt S."/>
            <person name="Looney B.P."/>
            <person name="Miyauchi S."/>
            <person name="Morin E."/>
            <person name="Drula E."/>
            <person name="Courty P.E."/>
            <person name="Chicoki N."/>
            <person name="Fauchery L."/>
            <person name="Kohler A."/>
            <person name="Kuo A."/>
            <person name="Labutti K."/>
            <person name="Pangilinan J."/>
            <person name="Lipzen A."/>
            <person name="Riley R."/>
            <person name="Andreopoulos W."/>
            <person name="He G."/>
            <person name="Johnson J."/>
            <person name="Barry K.W."/>
            <person name="Grigoriev I.V."/>
            <person name="Nagy L."/>
            <person name="Hibbett D."/>
            <person name="Henrissat B."/>
            <person name="Matheny P.B."/>
            <person name="Labbe J."/>
            <person name="Martin F."/>
        </authorList>
    </citation>
    <scope>NUCLEOTIDE SEQUENCE</scope>
    <source>
        <strain evidence="1">FP105234-sp</strain>
    </source>
</reference>